<reference evidence="2" key="1">
    <citation type="journal article" date="2012" name="Nat. Genet.">
        <title>Lifestyle transitions in plant pathogenic Colletotrichum fungi deciphered by genome and transcriptome analyses.</title>
        <authorList>
            <person name="O'Connell R.J."/>
            <person name="Thon M.R."/>
            <person name="Hacquard S."/>
            <person name="Amyotte S.G."/>
            <person name="Kleemann J."/>
            <person name="Torres M.F."/>
            <person name="Damm U."/>
            <person name="Buiate E.A."/>
            <person name="Epstein L."/>
            <person name="Alkan N."/>
            <person name="Altmueller J."/>
            <person name="Alvarado-Balderrama L."/>
            <person name="Bauser C.A."/>
            <person name="Becker C."/>
            <person name="Birren B.W."/>
            <person name="Chen Z."/>
            <person name="Choi J."/>
            <person name="Crouch J.A."/>
            <person name="Duvick J.P."/>
            <person name="Farman M.A."/>
            <person name="Gan P."/>
            <person name="Heiman D."/>
            <person name="Henrissat B."/>
            <person name="Howard R.J."/>
            <person name="Kabbage M."/>
            <person name="Koch C."/>
            <person name="Kracher B."/>
            <person name="Kubo Y."/>
            <person name="Law A.D."/>
            <person name="Lebrun M.-H."/>
            <person name="Lee Y.-H."/>
            <person name="Miyara I."/>
            <person name="Moore N."/>
            <person name="Neumann U."/>
            <person name="Nordstroem K."/>
            <person name="Panaccione D.G."/>
            <person name="Panstruga R."/>
            <person name="Place M."/>
            <person name="Proctor R.H."/>
            <person name="Prusky D."/>
            <person name="Rech G."/>
            <person name="Reinhardt R."/>
            <person name="Rollins J.A."/>
            <person name="Rounsley S."/>
            <person name="Schardl C.L."/>
            <person name="Schwartz D.C."/>
            <person name="Shenoy N."/>
            <person name="Shirasu K."/>
            <person name="Sikhakolli U.R."/>
            <person name="Stueber K."/>
            <person name="Sukno S.A."/>
            <person name="Sweigard J.A."/>
            <person name="Takano Y."/>
            <person name="Takahara H."/>
            <person name="Trail F."/>
            <person name="van der Does H.C."/>
            <person name="Voll L.M."/>
            <person name="Will I."/>
            <person name="Young S."/>
            <person name="Zeng Q."/>
            <person name="Zhang J."/>
            <person name="Zhou S."/>
            <person name="Dickman M.B."/>
            <person name="Schulze-Lefert P."/>
            <person name="Ver Loren van Themaat E."/>
            <person name="Ma L.-J."/>
            <person name="Vaillancourt L.J."/>
        </authorList>
    </citation>
    <scope>NUCLEOTIDE SEQUENCE [LARGE SCALE GENOMIC DNA]</scope>
    <source>
        <strain evidence="2">IMI 349063</strain>
    </source>
</reference>
<dbReference type="EMBL" id="CACQ02004961">
    <property type="protein sequence ID" value="CCF41825.1"/>
    <property type="molecule type" value="Genomic_DNA"/>
</dbReference>
<keyword evidence="1" id="KW-0131">Cell cycle</keyword>
<sequence>MVKEITEQLIESTTVRQAYVNCMSIKSSKDLYSTLLELLGYNGDLSEALAMEELQNIFVTKKKDSP</sequence>
<name>H1VNM1_COLHI</name>
<proteinExistence type="predicted"/>
<dbReference type="VEuPathDB" id="FungiDB:CH63R_00565"/>
<dbReference type="Gene3D" id="3.40.50.300">
    <property type="entry name" value="P-loop containing nucleotide triphosphate hydrolases"/>
    <property type="match status" value="1"/>
</dbReference>
<dbReference type="STRING" id="759273.H1VNM1"/>
<gene>
    <name evidence="1" type="ORF">CH063_11987</name>
</gene>
<protein>
    <submittedName>
        <fullName evidence="1">Cell division control protein</fullName>
    </submittedName>
</protein>
<organism evidence="1 2">
    <name type="scientific">Colletotrichum higginsianum (strain IMI 349063)</name>
    <name type="common">Crucifer anthracnose fungus</name>
    <dbReference type="NCBI Taxonomy" id="759273"/>
    <lineage>
        <taxon>Eukaryota</taxon>
        <taxon>Fungi</taxon>
        <taxon>Dikarya</taxon>
        <taxon>Ascomycota</taxon>
        <taxon>Pezizomycotina</taxon>
        <taxon>Sordariomycetes</taxon>
        <taxon>Hypocreomycetidae</taxon>
        <taxon>Glomerellales</taxon>
        <taxon>Glomerellaceae</taxon>
        <taxon>Colletotrichum</taxon>
        <taxon>Colletotrichum destructivum species complex</taxon>
    </lineage>
</organism>
<keyword evidence="1" id="KW-0132">Cell division</keyword>
<dbReference type="InterPro" id="IPR027417">
    <property type="entry name" value="P-loop_NTPase"/>
</dbReference>
<evidence type="ECO:0000313" key="2">
    <source>
        <dbReference type="Proteomes" id="UP000007174"/>
    </source>
</evidence>
<accession>H1VNM1</accession>
<dbReference type="GO" id="GO:0051301">
    <property type="term" value="P:cell division"/>
    <property type="evidence" value="ECO:0007669"/>
    <property type="project" value="UniProtKB-KW"/>
</dbReference>
<feature type="non-terminal residue" evidence="1">
    <location>
        <position position="66"/>
    </location>
</feature>
<evidence type="ECO:0000313" key="1">
    <source>
        <dbReference type="EMBL" id="CCF41825.1"/>
    </source>
</evidence>
<dbReference type="Proteomes" id="UP000007174">
    <property type="component" value="Unassembled WGS sequence"/>
</dbReference>
<dbReference type="HOGENOM" id="CLU_2838061_0_0_1"/>
<dbReference type="AlphaFoldDB" id="H1VNM1"/>